<feature type="compositionally biased region" description="Basic residues" evidence="1">
    <location>
        <begin position="75"/>
        <end position="86"/>
    </location>
</feature>
<organism evidence="3">
    <name type="scientific">Roseihalotalea indica</name>
    <dbReference type="NCBI Taxonomy" id="2867963"/>
    <lineage>
        <taxon>Bacteria</taxon>
        <taxon>Pseudomonadati</taxon>
        <taxon>Bacteroidota</taxon>
        <taxon>Cytophagia</taxon>
        <taxon>Cytophagales</taxon>
        <taxon>Catalimonadaceae</taxon>
        <taxon>Roseihalotalea</taxon>
    </lineage>
</organism>
<dbReference type="EMBL" id="CP120682">
    <property type="protein sequence ID" value="WKN34003.1"/>
    <property type="molecule type" value="Genomic_DNA"/>
</dbReference>
<evidence type="ECO:0000256" key="1">
    <source>
        <dbReference type="SAM" id="MobiDB-lite"/>
    </source>
</evidence>
<protein>
    <submittedName>
        <fullName evidence="3">Transposase</fullName>
    </submittedName>
</protein>
<proteinExistence type="predicted"/>
<name>A0AA49GHN5_9BACT</name>
<accession>A0AA49GHN5</accession>
<dbReference type="AlphaFoldDB" id="A0AA49GHN5"/>
<dbReference type="InterPro" id="IPR038721">
    <property type="entry name" value="IS701-like_DDE_dom"/>
</dbReference>
<reference evidence="3" key="2">
    <citation type="journal article" date="2024" name="Antonie Van Leeuwenhoek">
        <title>Roseihalotalea indica gen. nov., sp. nov., a halophilic Bacteroidetes from mesopelagic Southwest Indian Ocean with higher carbohydrate metabolic potential.</title>
        <authorList>
            <person name="Chen B."/>
            <person name="Zhang M."/>
            <person name="Lin D."/>
            <person name="Ye J."/>
            <person name="Tang K."/>
        </authorList>
    </citation>
    <scope>NUCLEOTIDE SEQUENCE</scope>
    <source>
        <strain evidence="3">TK19036</strain>
    </source>
</reference>
<evidence type="ECO:0000259" key="2">
    <source>
        <dbReference type="Pfam" id="PF13546"/>
    </source>
</evidence>
<gene>
    <name evidence="3" type="ORF">K4G66_16610</name>
</gene>
<reference evidence="3" key="1">
    <citation type="journal article" date="2023" name="Comput. Struct. Biotechnol. J.">
        <title>Discovery of a novel marine Bacteroidetes with a rich repertoire of carbohydrate-active enzymes.</title>
        <authorList>
            <person name="Chen B."/>
            <person name="Liu G."/>
            <person name="Chen Q."/>
            <person name="Wang H."/>
            <person name="Liu L."/>
            <person name="Tang K."/>
        </authorList>
    </citation>
    <scope>NUCLEOTIDE SEQUENCE</scope>
    <source>
        <strain evidence="3">TK19036</strain>
    </source>
</reference>
<feature type="domain" description="Transposase IS701-like DDE" evidence="2">
    <location>
        <begin position="11"/>
        <end position="103"/>
    </location>
</feature>
<sequence>MLHKSKGRPGDWARQMLLQVKRWLPHREVIAVGDSSYAVIDLLAAVRQQLTMITRLRLDAALYAPAPPRQPGKPGRNRKKGKRLPTLKKVLEHPATKWRKIVLSQWYGYTDKVIEITTATAVWYHSGGRPAENR</sequence>
<evidence type="ECO:0000313" key="3">
    <source>
        <dbReference type="EMBL" id="WKN34003.1"/>
    </source>
</evidence>
<dbReference type="Pfam" id="PF13546">
    <property type="entry name" value="DDE_5"/>
    <property type="match status" value="1"/>
</dbReference>
<feature type="region of interest" description="Disordered" evidence="1">
    <location>
        <begin position="64"/>
        <end position="87"/>
    </location>
</feature>